<accession>A0A261REN6</accession>
<evidence type="ECO:0000313" key="2">
    <source>
        <dbReference type="Proteomes" id="UP000216857"/>
    </source>
</evidence>
<sequence length="435" mass="46321">MPMTHTHQALPQPLGDHVVLAARDGAALVFGLTWSPIIGSHIDTLARRKAREASATHYVHGGVGVAAVGCARLRGRARACYAAAQVFARMHAQGTAAGLLHLDDGRVWLVASRNGAVMARGDRIHGDETAARAALAELDAIHPGLAGQPCMLTLDELAAALDPAACLWRVGLPLARLPMPVRGTLLLLVTALLAPPAWRAWHDGPRTRTAQPVDATQAWHDAWTKAAAAVRVHDTRQLGQVFASLKTLPTDLGGWTMRSARCRPDGVDWSCAARYGRTAPDATNRALADHAPAGVRLVFVSLDEAQLLWRMAGRAERLLPDGLGGPAATDLDFASTLQAIAPAFTRVVLGAPAAFVVPAPRDEHGSPLPPPADLPRVRQRNVVLQGPLRSFALFASPPAVASWKTVVLDLHGDRQPDIAHSPLMAQLEGTVYERE</sequence>
<dbReference type="AlphaFoldDB" id="A0A261REN6"/>
<dbReference type="Proteomes" id="UP000216857">
    <property type="component" value="Unassembled WGS sequence"/>
</dbReference>
<evidence type="ECO:0008006" key="3">
    <source>
        <dbReference type="Google" id="ProtNLM"/>
    </source>
</evidence>
<reference evidence="1" key="1">
    <citation type="submission" date="2017-05" db="EMBL/GenBank/DDBJ databases">
        <title>Complete and WGS of Bordetella genogroups.</title>
        <authorList>
            <person name="Spilker T."/>
            <person name="Lipuma J."/>
        </authorList>
    </citation>
    <scope>NUCLEOTIDE SEQUENCE</scope>
    <source>
        <strain evidence="1">AU21707</strain>
    </source>
</reference>
<dbReference type="OrthoDB" id="8675971at2"/>
<dbReference type="EMBL" id="NEVJ01000002">
    <property type="protein sequence ID" value="OZI23508.1"/>
    <property type="molecule type" value="Genomic_DNA"/>
</dbReference>
<proteinExistence type="predicted"/>
<name>A0A261REN6_9BORD</name>
<gene>
    <name evidence="1" type="ORF">CAL26_08675</name>
</gene>
<keyword evidence="2" id="KW-1185">Reference proteome</keyword>
<comment type="caution">
    <text evidence="1">The sequence shown here is derived from an EMBL/GenBank/DDBJ whole genome shotgun (WGS) entry which is preliminary data.</text>
</comment>
<organism evidence="1 2">
    <name type="scientific">Bordetella genomosp. 9</name>
    <dbReference type="NCBI Taxonomy" id="1416803"/>
    <lineage>
        <taxon>Bacteria</taxon>
        <taxon>Pseudomonadati</taxon>
        <taxon>Pseudomonadota</taxon>
        <taxon>Betaproteobacteria</taxon>
        <taxon>Burkholderiales</taxon>
        <taxon>Alcaligenaceae</taxon>
        <taxon>Bordetella</taxon>
    </lineage>
</organism>
<evidence type="ECO:0000313" key="1">
    <source>
        <dbReference type="EMBL" id="OZI23508.1"/>
    </source>
</evidence>
<protein>
    <recommendedName>
        <fullName evidence="3">Type 4b pilus protein PilO2</fullName>
    </recommendedName>
</protein>